<evidence type="ECO:0000256" key="7">
    <source>
        <dbReference type="RuleBase" id="RU363032"/>
    </source>
</evidence>
<dbReference type="eggNOG" id="COG1175">
    <property type="taxonomic scope" value="Bacteria"/>
</dbReference>
<evidence type="ECO:0000313" key="10">
    <source>
        <dbReference type="Proteomes" id="UP000027982"/>
    </source>
</evidence>
<dbReference type="OrthoDB" id="9773727at2"/>
<evidence type="ECO:0000256" key="3">
    <source>
        <dbReference type="ARBA" id="ARBA00022475"/>
    </source>
</evidence>
<evidence type="ECO:0000259" key="8">
    <source>
        <dbReference type="PROSITE" id="PS50928"/>
    </source>
</evidence>
<feature type="transmembrane region" description="Helical" evidence="7">
    <location>
        <begin position="158"/>
        <end position="180"/>
    </location>
</feature>
<keyword evidence="3" id="KW-1003">Cell membrane</keyword>
<dbReference type="KEGG" id="fgi:OP10G_3111"/>
<dbReference type="PANTHER" id="PTHR30193">
    <property type="entry name" value="ABC TRANSPORTER PERMEASE PROTEIN"/>
    <property type="match status" value="1"/>
</dbReference>
<dbReference type="EMBL" id="CP007139">
    <property type="protein sequence ID" value="AIE86479.1"/>
    <property type="molecule type" value="Genomic_DNA"/>
</dbReference>
<keyword evidence="5 7" id="KW-1133">Transmembrane helix</keyword>
<keyword evidence="2 7" id="KW-0813">Transport</keyword>
<feature type="transmembrane region" description="Helical" evidence="7">
    <location>
        <begin position="110"/>
        <end position="131"/>
    </location>
</feature>
<dbReference type="PANTHER" id="PTHR30193:SF1">
    <property type="entry name" value="ABC TRANSPORTER PERMEASE PROTEIN YESP-RELATED"/>
    <property type="match status" value="1"/>
</dbReference>
<gene>
    <name evidence="9" type="ORF">OP10G_3111</name>
</gene>
<keyword evidence="4 7" id="KW-0812">Transmembrane</keyword>
<dbReference type="STRING" id="661478.OP10G_3111"/>
<name>A0A068NXV2_FIMGI</name>
<evidence type="ECO:0000256" key="2">
    <source>
        <dbReference type="ARBA" id="ARBA00022448"/>
    </source>
</evidence>
<feature type="transmembrane region" description="Helical" evidence="7">
    <location>
        <begin position="211"/>
        <end position="231"/>
    </location>
</feature>
<dbReference type="AlphaFoldDB" id="A0A068NXV2"/>
<evidence type="ECO:0000256" key="1">
    <source>
        <dbReference type="ARBA" id="ARBA00004651"/>
    </source>
</evidence>
<sequence>MPTRANHKAKQYLVGYLFIAPWLLGFLAFTLWPFLQSIYLSFTRYNIVSPAKWVGTANYRMLLTQDELFWKSAWVTVKYAAVAVPLGIVGGIALALLLNINVKGITVFRTIFYLPSIVPTVASSVLFIWLLNPNIGLVNKILALVGIRGPAWLNTAPWAFYSLVFMALWGVGGSMVIYLAGLKDIPVDLYEAATIDGANAFKKMRRITLPMMTPVIFFNLIMGIIGAFQYFTQAYVITPNGGPQDSTYFYSLYLYNRAWKYLDMGYASAMAWMLFFIIIILTGIVFRTQKRWVHYGG</sequence>
<dbReference type="RefSeq" id="WP_038473201.1">
    <property type="nucleotide sequence ID" value="NZ_CP007139.1"/>
</dbReference>
<evidence type="ECO:0000256" key="5">
    <source>
        <dbReference type="ARBA" id="ARBA00022989"/>
    </source>
</evidence>
<dbReference type="SUPFAM" id="SSF160964">
    <property type="entry name" value="MalF N-terminal region-like"/>
    <property type="match status" value="1"/>
</dbReference>
<dbReference type="PROSITE" id="PS50928">
    <property type="entry name" value="ABC_TM1"/>
    <property type="match status" value="1"/>
</dbReference>
<dbReference type="Proteomes" id="UP000027982">
    <property type="component" value="Chromosome"/>
</dbReference>
<accession>A0A068NXV2</accession>
<dbReference type="SUPFAM" id="SSF161098">
    <property type="entry name" value="MetI-like"/>
    <property type="match status" value="1"/>
</dbReference>
<dbReference type="GO" id="GO:0055085">
    <property type="term" value="P:transmembrane transport"/>
    <property type="evidence" value="ECO:0007669"/>
    <property type="project" value="InterPro"/>
</dbReference>
<dbReference type="CDD" id="cd06261">
    <property type="entry name" value="TM_PBP2"/>
    <property type="match status" value="1"/>
</dbReference>
<keyword evidence="10" id="KW-1185">Reference proteome</keyword>
<evidence type="ECO:0000256" key="6">
    <source>
        <dbReference type="ARBA" id="ARBA00023136"/>
    </source>
</evidence>
<organism evidence="9 10">
    <name type="scientific">Fimbriimonas ginsengisoli Gsoil 348</name>
    <dbReference type="NCBI Taxonomy" id="661478"/>
    <lineage>
        <taxon>Bacteria</taxon>
        <taxon>Bacillati</taxon>
        <taxon>Armatimonadota</taxon>
        <taxon>Fimbriimonadia</taxon>
        <taxon>Fimbriimonadales</taxon>
        <taxon>Fimbriimonadaceae</taxon>
        <taxon>Fimbriimonas</taxon>
    </lineage>
</organism>
<keyword evidence="6 7" id="KW-0472">Membrane</keyword>
<dbReference type="HOGENOM" id="CLU_016047_0_2_0"/>
<protein>
    <submittedName>
        <fullName evidence="9">N-Acetyl-D-glucosamine ABC transport system, permease protein 1</fullName>
    </submittedName>
</protein>
<dbReference type="InterPro" id="IPR000515">
    <property type="entry name" value="MetI-like"/>
</dbReference>
<comment type="similarity">
    <text evidence="7">Belongs to the binding-protein-dependent transport system permease family.</text>
</comment>
<feature type="transmembrane region" description="Helical" evidence="7">
    <location>
        <begin position="79"/>
        <end position="98"/>
    </location>
</feature>
<dbReference type="Pfam" id="PF00528">
    <property type="entry name" value="BPD_transp_1"/>
    <property type="match status" value="1"/>
</dbReference>
<dbReference type="InterPro" id="IPR035906">
    <property type="entry name" value="MetI-like_sf"/>
</dbReference>
<dbReference type="Gene3D" id="1.10.3720.10">
    <property type="entry name" value="MetI-like"/>
    <property type="match status" value="1"/>
</dbReference>
<proteinExistence type="inferred from homology"/>
<evidence type="ECO:0000256" key="4">
    <source>
        <dbReference type="ARBA" id="ARBA00022692"/>
    </source>
</evidence>
<reference evidence="9 10" key="1">
    <citation type="journal article" date="2014" name="PLoS ONE">
        <title>The first complete genome sequence of the class fimbriimonadia in the phylum armatimonadetes.</title>
        <authorList>
            <person name="Hu Z.Y."/>
            <person name="Wang Y.Z."/>
            <person name="Im W.T."/>
            <person name="Wang S.Y."/>
            <person name="Zhao G.P."/>
            <person name="Zheng H.J."/>
            <person name="Quan Z.X."/>
        </authorList>
    </citation>
    <scope>NUCLEOTIDE SEQUENCE [LARGE SCALE GENOMIC DNA]</scope>
    <source>
        <strain evidence="9">Gsoil 348</strain>
    </source>
</reference>
<feature type="domain" description="ABC transmembrane type-1" evidence="8">
    <location>
        <begin position="73"/>
        <end position="285"/>
    </location>
</feature>
<feature type="transmembrane region" description="Helical" evidence="7">
    <location>
        <begin position="264"/>
        <end position="286"/>
    </location>
</feature>
<dbReference type="GO" id="GO:0005886">
    <property type="term" value="C:plasma membrane"/>
    <property type="evidence" value="ECO:0007669"/>
    <property type="project" value="UniProtKB-SubCell"/>
</dbReference>
<evidence type="ECO:0000313" key="9">
    <source>
        <dbReference type="EMBL" id="AIE86479.1"/>
    </source>
</evidence>
<comment type="subcellular location">
    <subcellularLocation>
        <location evidence="1 7">Cell membrane</location>
        <topology evidence="1 7">Multi-pass membrane protein</topology>
    </subcellularLocation>
</comment>
<dbReference type="InterPro" id="IPR051393">
    <property type="entry name" value="ABC_transporter_permease"/>
</dbReference>
<feature type="transmembrane region" description="Helical" evidence="7">
    <location>
        <begin position="12"/>
        <end position="35"/>
    </location>
</feature>